<evidence type="ECO:0000259" key="4">
    <source>
        <dbReference type="PROSITE" id="PS50303"/>
    </source>
</evidence>
<dbReference type="PANTHER" id="PTHR12537">
    <property type="entry name" value="RNA BINDING PROTEIN PUMILIO-RELATED"/>
    <property type="match status" value="1"/>
</dbReference>
<dbReference type="Gene3D" id="1.25.10.10">
    <property type="entry name" value="Leucine-rich Repeat Variant"/>
    <property type="match status" value="1"/>
</dbReference>
<feature type="region of interest" description="Disordered" evidence="3">
    <location>
        <begin position="604"/>
        <end position="643"/>
    </location>
</feature>
<dbReference type="SUPFAM" id="SSF48371">
    <property type="entry name" value="ARM repeat"/>
    <property type="match status" value="1"/>
</dbReference>
<feature type="compositionally biased region" description="Polar residues" evidence="3">
    <location>
        <begin position="400"/>
        <end position="436"/>
    </location>
</feature>
<feature type="region of interest" description="Disordered" evidence="3">
    <location>
        <begin position="1"/>
        <end position="55"/>
    </location>
</feature>
<evidence type="ECO:0000256" key="1">
    <source>
        <dbReference type="ARBA" id="ARBA00022737"/>
    </source>
</evidence>
<feature type="compositionally biased region" description="Polar residues" evidence="3">
    <location>
        <begin position="165"/>
        <end position="206"/>
    </location>
</feature>
<organism evidence="5 6">
    <name type="scientific">Candida boidinii</name>
    <name type="common">Yeast</name>
    <dbReference type="NCBI Taxonomy" id="5477"/>
    <lineage>
        <taxon>Eukaryota</taxon>
        <taxon>Fungi</taxon>
        <taxon>Dikarya</taxon>
        <taxon>Ascomycota</taxon>
        <taxon>Saccharomycotina</taxon>
        <taxon>Pichiomycetes</taxon>
        <taxon>Pichiales</taxon>
        <taxon>Pichiaceae</taxon>
        <taxon>Ogataea</taxon>
        <taxon>Ogataea/Candida clade</taxon>
    </lineage>
</organism>
<dbReference type="Pfam" id="PF00806">
    <property type="entry name" value="PUF"/>
    <property type="match status" value="8"/>
</dbReference>
<feature type="region of interest" description="Disordered" evidence="3">
    <location>
        <begin position="269"/>
        <end position="341"/>
    </location>
</feature>
<proteinExistence type="predicted"/>
<feature type="compositionally biased region" description="Low complexity" evidence="3">
    <location>
        <begin position="497"/>
        <end position="518"/>
    </location>
</feature>
<dbReference type="GO" id="GO:0003729">
    <property type="term" value="F:mRNA binding"/>
    <property type="evidence" value="ECO:0007669"/>
    <property type="project" value="UniProtKB-ARBA"/>
</dbReference>
<sequence length="1076" mass="115432">MSTKNSYASIASNDVANSPSMTKNSVSTPTFGASSSIPNPLESTPTPANIAGTPSTANAKVANGVSVNDSSYLLSPSVLSTQNNHGSRNLLGGVGVGAASEVNNLSGVLMGLSLDPNTTATQDSNNGLTANGTNSTNPKSIFSSHFYNGDNSSPVMVPSTPPPQNQSQMQNGAQKNIDQNSNKTQQQDQKFTSVFSSTQPGTPNWASSSKNDPQQSQQQQSSQSNTTSGSFLPDITMATTPQQSNAQQFLPMGSQNFISLTPNPFNSQMGNNQSTPFSSKIEVPSTAPPVPVGRSSSLGIVGGSSTMRPFVLPESVQVQQQQQQNSANSNSDSGSNSANSSVVLNANNITGVTTLAGDESSPAANSDEKVPGSSSTGSATGKVSSNATNSAVTNSASNSKSDPANKDTTGSFGPLLNNNKDGRSSYSNGSPNQLNQQIGNEFDQSIHSMNQGLAPIFFNNTGSMSMGAAGGVNAPFPVSGFNSFIPNRSQGLQQQLSSASIASANSSNDPSSNGSAPPFAMGYQNGGVIPGLESAGGVADSFNGLGGANSFGQLPNANSLLQGNAMYNQQLPPLGATFNPVTGNQMSDYYAAQQMQHAMNLGNPQHNLLSQQDHQQQDPQQQQQQHQQQQQQAQGQQAQGQQQHFNQMLPHGLQGQQMHIPSMAAAQQLQQQHLARGNLGLNSTANVHRKHNSNKRRGEDASRFVNASLNDFINEIYFLCKDQHGCRFLQRQLEIGGFEAATKIFNEIQLNVIELMIDPFGNYLIQKLLERVNEEQRTTLVRNASSQFVRIALDPHGTRALQKLVECVSTETEFQIIISSLSSYIVLLSRDLNGNHVVQKCLQKLPSDRCDFIFDAACENCVKIAKHRHGCCVLQRCFDHGSPQQCERLSLCVGENCVELSVDPYGNYVVQYVLSMEENRLRTASDPTVNGKVPNTERAIQLVLNVLTKGLPNLSTHKFGSNVIEKSLRIPTLAPVLIQSLLDQPNNLTALLHDAYGNYVLQTALDVADDNSFRELSECLKPEVAPLFNLVLLVLPVLPPPLPQMELQQQLHLHQILLRHYQLQPHQANKVQIVEI</sequence>
<dbReference type="InterPro" id="IPR001313">
    <property type="entry name" value="Pumilio_RNA-bd_rpt"/>
</dbReference>
<feature type="region of interest" description="Disordered" evidence="3">
    <location>
        <begin position="495"/>
        <end position="519"/>
    </location>
</feature>
<comment type="caution">
    <text evidence="5">The sequence shown here is derived from an EMBL/GenBank/DDBJ whole genome shotgun (WGS) entry which is preliminary data.</text>
</comment>
<feature type="compositionally biased region" description="Polar residues" evidence="3">
    <location>
        <begin position="372"/>
        <end position="382"/>
    </location>
</feature>
<evidence type="ECO:0000313" key="6">
    <source>
        <dbReference type="Proteomes" id="UP001165120"/>
    </source>
</evidence>
<feature type="compositionally biased region" description="Low complexity" evidence="3">
    <location>
        <begin position="315"/>
        <end position="341"/>
    </location>
</feature>
<dbReference type="InterPro" id="IPR016024">
    <property type="entry name" value="ARM-type_fold"/>
</dbReference>
<dbReference type="GO" id="GO:0010629">
    <property type="term" value="P:negative regulation of gene expression"/>
    <property type="evidence" value="ECO:0007669"/>
    <property type="project" value="UniProtKB-ARBA"/>
</dbReference>
<feature type="region of interest" description="Disordered" evidence="3">
    <location>
        <begin position="120"/>
        <end position="236"/>
    </location>
</feature>
<keyword evidence="6" id="KW-1185">Reference proteome</keyword>
<evidence type="ECO:0000256" key="2">
    <source>
        <dbReference type="PROSITE-ProRule" id="PRU00317"/>
    </source>
</evidence>
<feature type="repeat" description="Pumilio" evidence="2">
    <location>
        <begin position="890"/>
        <end position="930"/>
    </location>
</feature>
<feature type="repeat" description="Pumilio" evidence="2">
    <location>
        <begin position="783"/>
        <end position="819"/>
    </location>
</feature>
<dbReference type="EMBL" id="BSXN01000108">
    <property type="protein sequence ID" value="GME67149.1"/>
    <property type="molecule type" value="Genomic_DNA"/>
</dbReference>
<dbReference type="CDD" id="cd07920">
    <property type="entry name" value="Pumilio"/>
    <property type="match status" value="1"/>
</dbReference>
<feature type="repeat" description="Pumilio" evidence="2">
    <location>
        <begin position="711"/>
        <end position="746"/>
    </location>
</feature>
<dbReference type="GO" id="GO:0010608">
    <property type="term" value="P:post-transcriptional regulation of gene expression"/>
    <property type="evidence" value="ECO:0007669"/>
    <property type="project" value="TreeGrafter"/>
</dbReference>
<reference evidence="5" key="1">
    <citation type="submission" date="2023-04" db="EMBL/GenBank/DDBJ databases">
        <title>Candida boidinii NBRC 10035.</title>
        <authorList>
            <person name="Ichikawa N."/>
            <person name="Sato H."/>
            <person name="Tonouchi N."/>
        </authorList>
    </citation>
    <scope>NUCLEOTIDE SEQUENCE</scope>
    <source>
        <strain evidence="5">NBRC 10035</strain>
    </source>
</reference>
<feature type="compositionally biased region" description="Polar residues" evidence="3">
    <location>
        <begin position="120"/>
        <end position="151"/>
    </location>
</feature>
<dbReference type="InterPro" id="IPR033712">
    <property type="entry name" value="Pumilio_RNA-bd"/>
</dbReference>
<gene>
    <name evidence="5" type="ORF">Cboi02_000057900</name>
</gene>
<protein>
    <submittedName>
        <fullName evidence="5">Unnamed protein product</fullName>
    </submittedName>
</protein>
<dbReference type="FunFam" id="1.25.10.10:FF:000237">
    <property type="entry name" value="Pumilio homolog 9"/>
    <property type="match status" value="1"/>
</dbReference>
<evidence type="ECO:0000256" key="3">
    <source>
        <dbReference type="SAM" id="MobiDB-lite"/>
    </source>
</evidence>
<feature type="repeat" description="Pumilio" evidence="2">
    <location>
        <begin position="980"/>
        <end position="1018"/>
    </location>
</feature>
<feature type="repeat" description="Pumilio" evidence="2">
    <location>
        <begin position="820"/>
        <end position="855"/>
    </location>
</feature>
<dbReference type="Proteomes" id="UP001165120">
    <property type="component" value="Unassembled WGS sequence"/>
</dbReference>
<evidence type="ECO:0000313" key="5">
    <source>
        <dbReference type="EMBL" id="GME67149.1"/>
    </source>
</evidence>
<dbReference type="InterPro" id="IPR033133">
    <property type="entry name" value="PUM-HD"/>
</dbReference>
<feature type="compositionally biased region" description="Low complexity" evidence="3">
    <location>
        <begin position="611"/>
        <end position="643"/>
    </location>
</feature>
<feature type="compositionally biased region" description="Low complexity" evidence="3">
    <location>
        <begin position="383"/>
        <end position="399"/>
    </location>
</feature>
<dbReference type="PROSITE" id="PS50302">
    <property type="entry name" value="PUM"/>
    <property type="match status" value="6"/>
</dbReference>
<feature type="region of interest" description="Disordered" evidence="3">
    <location>
        <begin position="353"/>
        <end position="436"/>
    </location>
</feature>
<accession>A0A9W6SVL9</accession>
<dbReference type="PANTHER" id="PTHR12537:SF13">
    <property type="entry name" value="PUMILIO HOMOLOGY DOMAIN FAMILY MEMBER 4"/>
    <property type="match status" value="1"/>
</dbReference>
<feature type="compositionally biased region" description="Polar residues" evidence="3">
    <location>
        <begin position="269"/>
        <end position="278"/>
    </location>
</feature>
<dbReference type="SMART" id="SM00025">
    <property type="entry name" value="Pumilio"/>
    <property type="match status" value="8"/>
</dbReference>
<keyword evidence="1" id="KW-0677">Repeat</keyword>
<feature type="repeat" description="Pumilio" evidence="2">
    <location>
        <begin position="747"/>
        <end position="782"/>
    </location>
</feature>
<name>A0A9W6SVL9_CANBO</name>
<dbReference type="GO" id="GO:0005737">
    <property type="term" value="C:cytoplasm"/>
    <property type="evidence" value="ECO:0007669"/>
    <property type="project" value="TreeGrafter"/>
</dbReference>
<dbReference type="AlphaFoldDB" id="A0A9W6SVL9"/>
<feature type="compositionally biased region" description="Polar residues" evidence="3">
    <location>
        <begin position="294"/>
        <end position="307"/>
    </location>
</feature>
<feature type="domain" description="PUM-HD" evidence="4">
    <location>
        <begin position="690"/>
        <end position="1049"/>
    </location>
</feature>
<dbReference type="InterPro" id="IPR011989">
    <property type="entry name" value="ARM-like"/>
</dbReference>
<feature type="compositionally biased region" description="Low complexity" evidence="3">
    <location>
        <begin position="207"/>
        <end position="230"/>
    </location>
</feature>
<dbReference type="PROSITE" id="PS50303">
    <property type="entry name" value="PUM_HD"/>
    <property type="match status" value="1"/>
</dbReference>